<reference evidence="1" key="1">
    <citation type="journal article" date="2014" name="Front. Microbiol.">
        <title>High frequency of phylogenetically diverse reductive dehalogenase-homologous genes in deep subseafloor sedimentary metagenomes.</title>
        <authorList>
            <person name="Kawai M."/>
            <person name="Futagami T."/>
            <person name="Toyoda A."/>
            <person name="Takaki Y."/>
            <person name="Nishi S."/>
            <person name="Hori S."/>
            <person name="Arai W."/>
            <person name="Tsubouchi T."/>
            <person name="Morono Y."/>
            <person name="Uchiyama I."/>
            <person name="Ito T."/>
            <person name="Fujiyama A."/>
            <person name="Inagaki F."/>
            <person name="Takami H."/>
        </authorList>
    </citation>
    <scope>NUCLEOTIDE SEQUENCE</scope>
    <source>
        <strain evidence="1">Expedition CK06-06</strain>
    </source>
</reference>
<name>X1CA92_9ZZZZ</name>
<accession>X1CA92</accession>
<gene>
    <name evidence="1" type="ORF">S01H4_29566</name>
</gene>
<dbReference type="EMBL" id="BART01015187">
    <property type="protein sequence ID" value="GAG81271.1"/>
    <property type="molecule type" value="Genomic_DNA"/>
</dbReference>
<organism evidence="1">
    <name type="scientific">marine sediment metagenome</name>
    <dbReference type="NCBI Taxonomy" id="412755"/>
    <lineage>
        <taxon>unclassified sequences</taxon>
        <taxon>metagenomes</taxon>
        <taxon>ecological metagenomes</taxon>
    </lineage>
</organism>
<evidence type="ECO:0000313" key="1">
    <source>
        <dbReference type="EMBL" id="GAG81271.1"/>
    </source>
</evidence>
<dbReference type="AlphaFoldDB" id="X1CA92"/>
<proteinExistence type="predicted"/>
<sequence length="98" mass="10968">RIPIPVVQADGETAFDFTGWQANAQVRKKVSGTLVAEFDTYDATIEFDGGTMYLIRDKDDTLIDATEYEWDCKFFDPDSLTRGYIITSSFIVIGGPTE</sequence>
<comment type="caution">
    <text evidence="1">The sequence shown here is derived from an EMBL/GenBank/DDBJ whole genome shotgun (WGS) entry which is preliminary data.</text>
</comment>
<protein>
    <submittedName>
        <fullName evidence="1">Uncharacterized protein</fullName>
    </submittedName>
</protein>
<feature type="non-terminal residue" evidence="1">
    <location>
        <position position="1"/>
    </location>
</feature>